<dbReference type="Proteomes" id="UP000037035">
    <property type="component" value="Unassembled WGS sequence"/>
</dbReference>
<proteinExistence type="predicted"/>
<dbReference type="EMBL" id="LAVV01012606">
    <property type="protein sequence ID" value="KNZ46514.1"/>
    <property type="molecule type" value="Genomic_DNA"/>
</dbReference>
<comment type="caution">
    <text evidence="2">The sequence shown here is derived from an EMBL/GenBank/DDBJ whole genome shotgun (WGS) entry which is preliminary data.</text>
</comment>
<protein>
    <submittedName>
        <fullName evidence="2">Secreted protein</fullName>
    </submittedName>
</protein>
<sequence>MEWPNRRSSNVAAQDAIAQDQPCCYTKECAGSQGASIGSRRDEPKSYQRRPFRQTAPVKCGGTGLPPPCGRKATGAPGSTVPTPVDSRPKGPPKTHQTAPVTCGDTGLPPPCH</sequence>
<dbReference type="VEuPathDB" id="FungiDB:VP01_71g7"/>
<keyword evidence="3" id="KW-1185">Reference proteome</keyword>
<feature type="region of interest" description="Disordered" evidence="1">
    <location>
        <begin position="30"/>
        <end position="113"/>
    </location>
</feature>
<gene>
    <name evidence="2" type="ORF">VP01_71g7</name>
</gene>
<evidence type="ECO:0000313" key="2">
    <source>
        <dbReference type="EMBL" id="KNZ46514.1"/>
    </source>
</evidence>
<dbReference type="OrthoDB" id="2506293at2759"/>
<organism evidence="2 3">
    <name type="scientific">Puccinia sorghi</name>
    <dbReference type="NCBI Taxonomy" id="27349"/>
    <lineage>
        <taxon>Eukaryota</taxon>
        <taxon>Fungi</taxon>
        <taxon>Dikarya</taxon>
        <taxon>Basidiomycota</taxon>
        <taxon>Pucciniomycotina</taxon>
        <taxon>Pucciniomycetes</taxon>
        <taxon>Pucciniales</taxon>
        <taxon>Pucciniaceae</taxon>
        <taxon>Puccinia</taxon>
    </lineage>
</organism>
<dbReference type="AlphaFoldDB" id="A0A0L6UD74"/>
<name>A0A0L6UD74_9BASI</name>
<evidence type="ECO:0000256" key="1">
    <source>
        <dbReference type="SAM" id="MobiDB-lite"/>
    </source>
</evidence>
<reference evidence="2 3" key="1">
    <citation type="submission" date="2015-08" db="EMBL/GenBank/DDBJ databases">
        <title>Next Generation Sequencing and Analysis of the Genome of Puccinia sorghi L Schw, the Causal Agent of Maize Common Rust.</title>
        <authorList>
            <person name="Rochi L."/>
            <person name="Burguener G."/>
            <person name="Darino M."/>
            <person name="Turjanski A."/>
            <person name="Kreff E."/>
            <person name="Dieguez M.J."/>
            <person name="Sacco F."/>
        </authorList>
    </citation>
    <scope>NUCLEOTIDE SEQUENCE [LARGE SCALE GENOMIC DNA]</scope>
    <source>
        <strain evidence="2 3">RO10H11247</strain>
    </source>
</reference>
<accession>A0A0L6UD74</accession>
<evidence type="ECO:0000313" key="3">
    <source>
        <dbReference type="Proteomes" id="UP000037035"/>
    </source>
</evidence>